<feature type="transmembrane region" description="Helical" evidence="8">
    <location>
        <begin position="85"/>
        <end position="103"/>
    </location>
</feature>
<dbReference type="PANTHER" id="PTHR20855:SF3">
    <property type="entry name" value="LD03007P"/>
    <property type="match status" value="1"/>
</dbReference>
<evidence type="ECO:0000256" key="6">
    <source>
        <dbReference type="ARBA" id="ARBA00023136"/>
    </source>
</evidence>
<keyword evidence="6 8" id="KW-0472">Membrane</keyword>
<keyword evidence="10" id="KW-1185">Reference proteome</keyword>
<keyword evidence="3" id="KW-1003">Cell membrane</keyword>
<protein>
    <submittedName>
        <fullName evidence="9">Hemolysin III family protein</fullName>
    </submittedName>
</protein>
<evidence type="ECO:0000256" key="5">
    <source>
        <dbReference type="ARBA" id="ARBA00022989"/>
    </source>
</evidence>
<evidence type="ECO:0000256" key="4">
    <source>
        <dbReference type="ARBA" id="ARBA00022692"/>
    </source>
</evidence>
<feature type="transmembrane region" description="Helical" evidence="8">
    <location>
        <begin position="135"/>
        <end position="156"/>
    </location>
</feature>
<organism evidence="9 10">
    <name type="scientific">Cerina litoralis</name>
    <dbReference type="NCBI Taxonomy" id="2874477"/>
    <lineage>
        <taxon>Bacteria</taxon>
        <taxon>Pseudomonadati</taxon>
        <taxon>Bacteroidota</taxon>
        <taxon>Flavobacteriia</taxon>
        <taxon>Flavobacteriales</taxon>
        <taxon>Flavobacteriaceae</taxon>
        <taxon>Cerina</taxon>
    </lineage>
</organism>
<keyword evidence="4 8" id="KW-0812">Transmembrane</keyword>
<feature type="transmembrane region" description="Helical" evidence="8">
    <location>
        <begin position="163"/>
        <end position="184"/>
    </location>
</feature>
<name>A0AAE3ET68_9FLAO</name>
<feature type="binding site" evidence="7">
    <location>
        <position position="190"/>
    </location>
    <ligand>
        <name>Zn(2+)</name>
        <dbReference type="ChEBI" id="CHEBI:29105"/>
    </ligand>
</feature>
<evidence type="ECO:0000313" key="10">
    <source>
        <dbReference type="Proteomes" id="UP001200642"/>
    </source>
</evidence>
<feature type="transmembrane region" description="Helical" evidence="8">
    <location>
        <begin position="51"/>
        <end position="70"/>
    </location>
</feature>
<feature type="binding site" evidence="7">
    <location>
        <position position="194"/>
    </location>
    <ligand>
        <name>Zn(2+)</name>
        <dbReference type="ChEBI" id="CHEBI:29105"/>
    </ligand>
</feature>
<dbReference type="EMBL" id="JAIRBC010000005">
    <property type="protein sequence ID" value="MCG2459993.1"/>
    <property type="molecule type" value="Genomic_DNA"/>
</dbReference>
<reference evidence="9" key="1">
    <citation type="submission" date="2023-02" db="EMBL/GenBank/DDBJ databases">
        <title>Genome of Flavobacteriaceae gen. nov. sp. strain F89.</title>
        <authorList>
            <person name="Wang Y."/>
        </authorList>
    </citation>
    <scope>NUCLEOTIDE SEQUENCE</scope>
    <source>
        <strain evidence="9">F89</strain>
    </source>
</reference>
<proteinExistence type="inferred from homology"/>
<dbReference type="AlphaFoldDB" id="A0AAE3ET68"/>
<evidence type="ECO:0000256" key="1">
    <source>
        <dbReference type="ARBA" id="ARBA00004651"/>
    </source>
</evidence>
<feature type="transmembrane region" description="Helical" evidence="8">
    <location>
        <begin position="110"/>
        <end position="129"/>
    </location>
</feature>
<accession>A0AAE3ET68</accession>
<feature type="transmembrane region" description="Helical" evidence="8">
    <location>
        <begin position="190"/>
        <end position="211"/>
    </location>
</feature>
<evidence type="ECO:0000256" key="7">
    <source>
        <dbReference type="PIRSR" id="PIRSR604254-1"/>
    </source>
</evidence>
<evidence type="ECO:0000256" key="8">
    <source>
        <dbReference type="SAM" id="Phobius"/>
    </source>
</evidence>
<dbReference type="Proteomes" id="UP001200642">
    <property type="component" value="Unassembled WGS sequence"/>
</dbReference>
<dbReference type="GO" id="GO:0140911">
    <property type="term" value="F:pore-forming activity"/>
    <property type="evidence" value="ECO:0007669"/>
    <property type="project" value="InterPro"/>
</dbReference>
<keyword evidence="7" id="KW-0862">Zinc</keyword>
<gene>
    <name evidence="9" type="ORF">K8352_04490</name>
</gene>
<feature type="binding site" evidence="7">
    <location>
        <position position="68"/>
    </location>
    <ligand>
        <name>Zn(2+)</name>
        <dbReference type="ChEBI" id="CHEBI:29105"/>
    </ligand>
</feature>
<dbReference type="NCBIfam" id="TIGR01065">
    <property type="entry name" value="hlyIII"/>
    <property type="match status" value="1"/>
</dbReference>
<keyword evidence="5 8" id="KW-1133">Transmembrane helix</keyword>
<dbReference type="GO" id="GO:0005886">
    <property type="term" value="C:plasma membrane"/>
    <property type="evidence" value="ECO:0007669"/>
    <property type="project" value="UniProtKB-SubCell"/>
</dbReference>
<comment type="similarity">
    <text evidence="2">Belongs to the UPF0073 (Hly-III) family.</text>
</comment>
<comment type="caution">
    <text evidence="9">The sequence shown here is derived from an EMBL/GenBank/DDBJ whole genome shotgun (WGS) entry which is preliminary data.</text>
</comment>
<dbReference type="RefSeq" id="WP_317901137.1">
    <property type="nucleotide sequence ID" value="NZ_JAIRBC010000005.1"/>
</dbReference>
<evidence type="ECO:0000256" key="3">
    <source>
        <dbReference type="ARBA" id="ARBA00022475"/>
    </source>
</evidence>
<sequence length="212" mass="23445">MQTPEPNSHIQQELVNSIIHGFGIIFGIVGIPILIAFAIKSNNTPGVIGAAVYGFCFLQLFTFSTLYHGFQHAGAKRVFKILDHIGIYFLISGTYTPFLLIYMNNAFGTTLLTILWGLTALGIVFKIFFTGKWNVVSTLAYIAMGCIMIVGGRTFFEAIPAGIMAMILIGGVLYLLGVIFYLWTKYPYNHAVWHFFVLAAAVCHYIAILMAV</sequence>
<dbReference type="InterPro" id="IPR004254">
    <property type="entry name" value="AdipoR/HlyIII-related"/>
</dbReference>
<keyword evidence="7" id="KW-0479">Metal-binding</keyword>
<feature type="transmembrane region" description="Helical" evidence="8">
    <location>
        <begin position="18"/>
        <end position="39"/>
    </location>
</feature>
<dbReference type="GO" id="GO:0046872">
    <property type="term" value="F:metal ion binding"/>
    <property type="evidence" value="ECO:0007669"/>
    <property type="project" value="UniProtKB-KW"/>
</dbReference>
<evidence type="ECO:0000256" key="2">
    <source>
        <dbReference type="ARBA" id="ARBA00008488"/>
    </source>
</evidence>
<dbReference type="InterPro" id="IPR005744">
    <property type="entry name" value="Hy-lIII"/>
</dbReference>
<evidence type="ECO:0000313" key="9">
    <source>
        <dbReference type="EMBL" id="MCG2459993.1"/>
    </source>
</evidence>
<comment type="subcellular location">
    <subcellularLocation>
        <location evidence="1">Cell membrane</location>
        <topology evidence="1">Multi-pass membrane protein</topology>
    </subcellularLocation>
</comment>
<dbReference type="Pfam" id="PF03006">
    <property type="entry name" value="HlyIII"/>
    <property type="match status" value="1"/>
</dbReference>
<dbReference type="PANTHER" id="PTHR20855">
    <property type="entry name" value="ADIPOR/PROGESTIN RECEPTOR-RELATED"/>
    <property type="match status" value="1"/>
</dbReference>